<dbReference type="SUPFAM" id="SSF54427">
    <property type="entry name" value="NTF2-like"/>
    <property type="match status" value="1"/>
</dbReference>
<dbReference type="InterPro" id="IPR037401">
    <property type="entry name" value="SnoaL-like"/>
</dbReference>
<accession>A0A2T0Q5G4</accession>
<protein>
    <recommendedName>
        <fullName evidence="1">SnoaL-like domain-containing protein</fullName>
    </recommendedName>
</protein>
<dbReference type="Pfam" id="PF12680">
    <property type="entry name" value="SnoaL_2"/>
    <property type="match status" value="1"/>
</dbReference>
<feature type="domain" description="SnoaL-like" evidence="1">
    <location>
        <begin position="15"/>
        <end position="124"/>
    </location>
</feature>
<evidence type="ECO:0000313" key="2">
    <source>
        <dbReference type="EMBL" id="PRX99036.1"/>
    </source>
</evidence>
<dbReference type="AlphaFoldDB" id="A0A2T0Q5G4"/>
<evidence type="ECO:0000313" key="3">
    <source>
        <dbReference type="Proteomes" id="UP000237846"/>
    </source>
</evidence>
<name>A0A2T0Q5G4_9ACTN</name>
<sequence length="142" mass="15673">MSAPTETTTPREMFDRLVELFLAKDLTGFAELFAEDGVLELPFAPPGRPSVVRGRAAIRAELAAIAETPLVHREFRDMAVYRTDDPEVVIAEYDAHGEVAGTGRGYVLRYVQVLRVREGRIAHWRDYFNPLAGAELLGGSAA</sequence>
<gene>
    <name evidence="2" type="ORF">CLV72_104616</name>
</gene>
<proteinExistence type="predicted"/>
<dbReference type="RefSeq" id="WP_211302885.1">
    <property type="nucleotide sequence ID" value="NZ_PVZC01000004.1"/>
</dbReference>
<reference evidence="2 3" key="1">
    <citation type="submission" date="2018-03" db="EMBL/GenBank/DDBJ databases">
        <title>Genomic Encyclopedia of Archaeal and Bacterial Type Strains, Phase II (KMG-II): from individual species to whole genera.</title>
        <authorList>
            <person name="Goeker M."/>
        </authorList>
    </citation>
    <scope>NUCLEOTIDE SEQUENCE [LARGE SCALE GENOMIC DNA]</scope>
    <source>
        <strain evidence="2 3">DSM 45601</strain>
    </source>
</reference>
<evidence type="ECO:0000259" key="1">
    <source>
        <dbReference type="Pfam" id="PF12680"/>
    </source>
</evidence>
<dbReference type="EMBL" id="PVZC01000004">
    <property type="protein sequence ID" value="PRX99036.1"/>
    <property type="molecule type" value="Genomic_DNA"/>
</dbReference>
<comment type="caution">
    <text evidence="2">The sequence shown here is derived from an EMBL/GenBank/DDBJ whole genome shotgun (WGS) entry which is preliminary data.</text>
</comment>
<organism evidence="2 3">
    <name type="scientific">Allonocardiopsis opalescens</name>
    <dbReference type="NCBI Taxonomy" id="1144618"/>
    <lineage>
        <taxon>Bacteria</taxon>
        <taxon>Bacillati</taxon>
        <taxon>Actinomycetota</taxon>
        <taxon>Actinomycetes</taxon>
        <taxon>Streptosporangiales</taxon>
        <taxon>Allonocardiopsis</taxon>
    </lineage>
</organism>
<dbReference type="InterPro" id="IPR032710">
    <property type="entry name" value="NTF2-like_dom_sf"/>
</dbReference>
<keyword evidence="3" id="KW-1185">Reference proteome</keyword>
<dbReference type="Gene3D" id="3.10.450.50">
    <property type="match status" value="1"/>
</dbReference>
<dbReference type="Proteomes" id="UP000237846">
    <property type="component" value="Unassembled WGS sequence"/>
</dbReference>